<dbReference type="EMBL" id="UYRT01115238">
    <property type="protein sequence ID" value="VDN49610.1"/>
    <property type="molecule type" value="Genomic_DNA"/>
</dbReference>
<dbReference type="AlphaFoldDB" id="A0A183F0Y2"/>
<name>A0A183F0Y2_9BILA</name>
<evidence type="ECO:0000313" key="2">
    <source>
        <dbReference type="EMBL" id="VDN49610.1"/>
    </source>
</evidence>
<feature type="region of interest" description="Disordered" evidence="1">
    <location>
        <begin position="71"/>
        <end position="149"/>
    </location>
</feature>
<protein>
    <submittedName>
        <fullName evidence="4">Doublecortin domain-containing protein 2</fullName>
    </submittedName>
</protein>
<gene>
    <name evidence="2" type="ORF">GPUH_LOCUS26875</name>
</gene>
<evidence type="ECO:0000313" key="3">
    <source>
        <dbReference type="Proteomes" id="UP000271098"/>
    </source>
</evidence>
<keyword evidence="3" id="KW-1185">Reference proteome</keyword>
<evidence type="ECO:0000313" key="4">
    <source>
        <dbReference type="WBParaSite" id="GPUH_0002690301-mRNA-1"/>
    </source>
</evidence>
<feature type="compositionally biased region" description="Polar residues" evidence="1">
    <location>
        <begin position="133"/>
        <end position="143"/>
    </location>
</feature>
<accession>A0A183F0Y2</accession>
<reference evidence="2 3" key="2">
    <citation type="submission" date="2018-11" db="EMBL/GenBank/DDBJ databases">
        <authorList>
            <consortium name="Pathogen Informatics"/>
        </authorList>
    </citation>
    <scope>NUCLEOTIDE SEQUENCE [LARGE SCALE GENOMIC DNA]</scope>
</reference>
<dbReference type="Proteomes" id="UP000271098">
    <property type="component" value="Unassembled WGS sequence"/>
</dbReference>
<dbReference type="WBParaSite" id="GPUH_0002690301-mRNA-1">
    <property type="protein sequence ID" value="GPUH_0002690301-mRNA-1"/>
    <property type="gene ID" value="GPUH_0002690301"/>
</dbReference>
<reference evidence="4" key="1">
    <citation type="submission" date="2016-06" db="UniProtKB">
        <authorList>
            <consortium name="WormBaseParasite"/>
        </authorList>
    </citation>
    <scope>IDENTIFICATION</scope>
</reference>
<feature type="compositionally biased region" description="Basic and acidic residues" evidence="1">
    <location>
        <begin position="74"/>
        <end position="112"/>
    </location>
</feature>
<proteinExistence type="predicted"/>
<sequence>MSRSSTTALLVKNKIYTWCNYALQLNKLEAVRAASSGDEADEGRDIQATDSKITDELLEERPEVNPLVAFTQETEQHQESEIGHPDREEPMAVDKETESQEKPADKQHDARENVCTAEQEPEVKQEAMDVTEDTGTCLTNPVETQEEAP</sequence>
<organism evidence="4">
    <name type="scientific">Gongylonema pulchrum</name>
    <dbReference type="NCBI Taxonomy" id="637853"/>
    <lineage>
        <taxon>Eukaryota</taxon>
        <taxon>Metazoa</taxon>
        <taxon>Ecdysozoa</taxon>
        <taxon>Nematoda</taxon>
        <taxon>Chromadorea</taxon>
        <taxon>Rhabditida</taxon>
        <taxon>Spirurina</taxon>
        <taxon>Spiruromorpha</taxon>
        <taxon>Spiruroidea</taxon>
        <taxon>Gongylonematidae</taxon>
        <taxon>Gongylonema</taxon>
    </lineage>
</organism>
<evidence type="ECO:0000256" key="1">
    <source>
        <dbReference type="SAM" id="MobiDB-lite"/>
    </source>
</evidence>